<evidence type="ECO:0000313" key="2">
    <source>
        <dbReference type="EMBL" id="KAL1903647.1"/>
    </source>
</evidence>
<comment type="caution">
    <text evidence="2">The sequence shown here is derived from an EMBL/GenBank/DDBJ whole genome shotgun (WGS) entry which is preliminary data.</text>
</comment>
<sequence>MASNYRHTWDADSNKDLLIAMAETLSPNGEKIRAIVERTTAMGYAFTPKAVSQHLQKLRRTTGDSSSSGPSTPKTPKTPKIPKTPKTPKAKATPKTGGKRKAAVKSEDDDSLKEDSPSSPKKVKTEGSIAEDGDDLAVKSEYVFFSSAG</sequence>
<keyword evidence="3" id="KW-1185">Reference proteome</keyword>
<dbReference type="EMBL" id="JAWCUI010000001">
    <property type="protein sequence ID" value="KAL1903647.1"/>
    <property type="molecule type" value="Genomic_DNA"/>
</dbReference>
<protein>
    <submittedName>
        <fullName evidence="2">Uncharacterized protein</fullName>
    </submittedName>
</protein>
<gene>
    <name evidence="2" type="ORF">Sste5346_000276</name>
</gene>
<dbReference type="Proteomes" id="UP001583186">
    <property type="component" value="Unassembled WGS sequence"/>
</dbReference>
<name>A0ABR3ZUI4_9PEZI</name>
<organism evidence="2 3">
    <name type="scientific">Sporothrix stenoceras</name>
    <dbReference type="NCBI Taxonomy" id="5173"/>
    <lineage>
        <taxon>Eukaryota</taxon>
        <taxon>Fungi</taxon>
        <taxon>Dikarya</taxon>
        <taxon>Ascomycota</taxon>
        <taxon>Pezizomycotina</taxon>
        <taxon>Sordariomycetes</taxon>
        <taxon>Sordariomycetidae</taxon>
        <taxon>Ophiostomatales</taxon>
        <taxon>Ophiostomataceae</taxon>
        <taxon>Sporothrix</taxon>
    </lineage>
</organism>
<evidence type="ECO:0000313" key="3">
    <source>
        <dbReference type="Proteomes" id="UP001583186"/>
    </source>
</evidence>
<accession>A0ABR3ZUI4</accession>
<proteinExistence type="predicted"/>
<feature type="region of interest" description="Disordered" evidence="1">
    <location>
        <begin position="52"/>
        <end position="133"/>
    </location>
</feature>
<evidence type="ECO:0000256" key="1">
    <source>
        <dbReference type="SAM" id="MobiDB-lite"/>
    </source>
</evidence>
<reference evidence="2 3" key="1">
    <citation type="journal article" date="2024" name="IMA Fungus">
        <title>IMA Genome - F19 : A genome assembly and annotation guide to empower mycologists, including annotated draft genome sequences of Ceratocystis pirilliformis, Diaporthe australafricana, Fusarium ophioides, Paecilomyces lecythidis, and Sporothrix stenoceras.</title>
        <authorList>
            <person name="Aylward J."/>
            <person name="Wilson A.M."/>
            <person name="Visagie C.M."/>
            <person name="Spraker J."/>
            <person name="Barnes I."/>
            <person name="Buitendag C."/>
            <person name="Ceriani C."/>
            <person name="Del Mar Angel L."/>
            <person name="du Plessis D."/>
            <person name="Fuchs T."/>
            <person name="Gasser K."/>
            <person name="Kramer D."/>
            <person name="Li W."/>
            <person name="Munsamy K."/>
            <person name="Piso A."/>
            <person name="Price J.L."/>
            <person name="Sonnekus B."/>
            <person name="Thomas C."/>
            <person name="van der Nest A."/>
            <person name="van Dijk A."/>
            <person name="van Heerden A."/>
            <person name="van Vuuren N."/>
            <person name="Yilmaz N."/>
            <person name="Duong T.A."/>
            <person name="van der Merwe N.A."/>
            <person name="Wingfield M.J."/>
            <person name="Wingfield B.D."/>
        </authorList>
    </citation>
    <scope>NUCLEOTIDE SEQUENCE [LARGE SCALE GENOMIC DNA]</scope>
    <source>
        <strain evidence="2 3">CMW 5346</strain>
    </source>
</reference>
<feature type="compositionally biased region" description="Low complexity" evidence="1">
    <location>
        <begin position="63"/>
        <end position="75"/>
    </location>
</feature>